<accession>A0A9X3WL81</accession>
<keyword evidence="2" id="KW-1185">Reference proteome</keyword>
<name>A0A9X3WL81_9BACI</name>
<protein>
    <submittedName>
        <fullName evidence="1">Pilus assembly protein PilM</fullName>
    </submittedName>
</protein>
<evidence type="ECO:0000313" key="1">
    <source>
        <dbReference type="EMBL" id="MDC3419161.1"/>
    </source>
</evidence>
<dbReference type="InterPro" id="IPR005883">
    <property type="entry name" value="PilM"/>
</dbReference>
<reference evidence="1" key="1">
    <citation type="submission" date="2022-06" db="EMBL/GenBank/DDBJ databases">
        <title>Aquibacillus sp. a new bacterium isolated from soil saline samples.</title>
        <authorList>
            <person name="Galisteo C."/>
            <person name="De La Haba R."/>
            <person name="Sanchez-Porro C."/>
            <person name="Ventosa A."/>
        </authorList>
    </citation>
    <scope>NUCLEOTIDE SEQUENCE</scope>
    <source>
        <strain evidence="1">JCM 12387</strain>
    </source>
</reference>
<sequence length="316" mass="37142">MKKQVNLIIKDRVIRYMVSKSESVEGVMDYGEFYLDTDIIDDGKVANPERFALILEKLVRKKRWKGKQLAFCVPDAFVTIREQLVPKEFTKEEMKSYINMELEESIRLPFSDPVMDFVVIGEENNQSKILLFAYPKERMKEFIDTFIQVGLKPVIADLSSLSVYRLYFQLDLASTEEHLLSVQWGKDAIVLTAFNKNKPVFTRYIKSTLNKNGWKWRAEDNDLYWNGEVEELDQVKEEQLVTIERFMDFYQYSVMDGTNQITKIVLSGDFPELDNIKQEMEERFNLKVETMEQALKDKMKLPSRYLDVLGLAIKNR</sequence>
<comment type="caution">
    <text evidence="1">The sequence shown here is derived from an EMBL/GenBank/DDBJ whole genome shotgun (WGS) entry which is preliminary data.</text>
</comment>
<proteinExistence type="predicted"/>
<dbReference type="Proteomes" id="UP001145072">
    <property type="component" value="Unassembled WGS sequence"/>
</dbReference>
<dbReference type="RefSeq" id="WP_259871949.1">
    <property type="nucleotide sequence ID" value="NZ_JAMQJZ010000001.1"/>
</dbReference>
<dbReference type="InterPro" id="IPR043129">
    <property type="entry name" value="ATPase_NBD"/>
</dbReference>
<dbReference type="InterPro" id="IPR050696">
    <property type="entry name" value="FtsA/MreB"/>
</dbReference>
<dbReference type="PANTHER" id="PTHR32432">
    <property type="entry name" value="CELL DIVISION PROTEIN FTSA-RELATED"/>
    <property type="match status" value="1"/>
</dbReference>
<dbReference type="SUPFAM" id="SSF53067">
    <property type="entry name" value="Actin-like ATPase domain"/>
    <property type="match status" value="1"/>
</dbReference>
<dbReference type="AlphaFoldDB" id="A0A9X3WL81"/>
<evidence type="ECO:0000313" key="2">
    <source>
        <dbReference type="Proteomes" id="UP001145072"/>
    </source>
</evidence>
<gene>
    <name evidence="1" type="primary">pilM</name>
    <name evidence="1" type="ORF">NC661_02050</name>
</gene>
<dbReference type="PANTHER" id="PTHR32432:SF3">
    <property type="entry name" value="ETHANOLAMINE UTILIZATION PROTEIN EUTJ"/>
    <property type="match status" value="1"/>
</dbReference>
<organism evidence="1 2">
    <name type="scientific">Aquibacillus koreensis</name>
    <dbReference type="NCBI Taxonomy" id="279446"/>
    <lineage>
        <taxon>Bacteria</taxon>
        <taxon>Bacillati</taxon>
        <taxon>Bacillota</taxon>
        <taxon>Bacilli</taxon>
        <taxon>Bacillales</taxon>
        <taxon>Bacillaceae</taxon>
        <taxon>Aquibacillus</taxon>
    </lineage>
</organism>
<dbReference type="Pfam" id="PF11104">
    <property type="entry name" value="PilM_2"/>
    <property type="match status" value="1"/>
</dbReference>
<dbReference type="EMBL" id="JAMQJZ010000001">
    <property type="protein sequence ID" value="MDC3419161.1"/>
    <property type="molecule type" value="Genomic_DNA"/>
</dbReference>
<dbReference type="Gene3D" id="3.30.420.40">
    <property type="match status" value="1"/>
</dbReference>